<feature type="transmembrane region" description="Helical" evidence="2">
    <location>
        <begin position="570"/>
        <end position="590"/>
    </location>
</feature>
<dbReference type="SUPFAM" id="SSF48371">
    <property type="entry name" value="ARM repeat"/>
    <property type="match status" value="1"/>
</dbReference>
<dbReference type="AlphaFoldDB" id="A0AAD3SZ24"/>
<feature type="region of interest" description="Disordered" evidence="1">
    <location>
        <begin position="315"/>
        <end position="334"/>
    </location>
</feature>
<evidence type="ECO:0000313" key="4">
    <source>
        <dbReference type="EMBL" id="GMH18756.1"/>
    </source>
</evidence>
<proteinExistence type="predicted"/>
<dbReference type="Proteomes" id="UP001279734">
    <property type="component" value="Unassembled WGS sequence"/>
</dbReference>
<evidence type="ECO:0000256" key="2">
    <source>
        <dbReference type="SAM" id="Phobius"/>
    </source>
</evidence>
<evidence type="ECO:0000259" key="3">
    <source>
        <dbReference type="Pfam" id="PF24714"/>
    </source>
</evidence>
<dbReference type="GO" id="GO:0008017">
    <property type="term" value="F:microtubule binding"/>
    <property type="evidence" value="ECO:0007669"/>
    <property type="project" value="InterPro"/>
</dbReference>
<dbReference type="InterPro" id="IPR011989">
    <property type="entry name" value="ARM-like"/>
</dbReference>
<dbReference type="PANTHER" id="PTHR31355">
    <property type="entry name" value="MICROTUBULE-ASSOCIATED PROTEIN TORTIFOLIA1"/>
    <property type="match status" value="1"/>
</dbReference>
<dbReference type="GO" id="GO:0005874">
    <property type="term" value="C:microtubule"/>
    <property type="evidence" value="ECO:0007669"/>
    <property type="project" value="InterPro"/>
</dbReference>
<organism evidence="4 5">
    <name type="scientific">Nepenthes gracilis</name>
    <name type="common">Slender pitcher plant</name>
    <dbReference type="NCBI Taxonomy" id="150966"/>
    <lineage>
        <taxon>Eukaryota</taxon>
        <taxon>Viridiplantae</taxon>
        <taxon>Streptophyta</taxon>
        <taxon>Embryophyta</taxon>
        <taxon>Tracheophyta</taxon>
        <taxon>Spermatophyta</taxon>
        <taxon>Magnoliopsida</taxon>
        <taxon>eudicotyledons</taxon>
        <taxon>Gunneridae</taxon>
        <taxon>Pentapetalae</taxon>
        <taxon>Caryophyllales</taxon>
        <taxon>Nepenthaceae</taxon>
        <taxon>Nepenthes</taxon>
    </lineage>
</organism>
<feature type="domain" description="TORTIFOLIA1/SINE1-2 N-terminal" evidence="3">
    <location>
        <begin position="19"/>
        <end position="229"/>
    </location>
</feature>
<comment type="caution">
    <text evidence="4">The sequence shown here is derived from an EMBL/GenBank/DDBJ whole genome shotgun (WGS) entry which is preliminary data.</text>
</comment>
<sequence length="600" mass="66134">MGRILSPVLRREFANLEKDENSRKSAMKVIKSCVKDLDSNSIPLFLAQVLETKNAGTSSGDYTISLYEVLARFHGPSIVSYIDNIMRSIIKTLTINGGPFPLQQACSKVVSAIARYGIEPTTLEDKKRQIIHSLCKPLSDSLLGNEESLSCGAALCLKDLVGCDNWRFASDEIVNVVCLRLAGALEDKPTQTNSHMGLVISLAKHNSTIIEPYARLLIQSGLRILHSEDAERNSRKQVTSIHMISFLMKFLDIRSIYSELALIIEEMEKCLSNQMPNVERAAHEALQTARSLVEKVHKCDTDAISVMGSNFERSEKKDRRCIPSGGDKSPKSQTLDSLCEYDSLIESPISTSPDPCDFDWNRKNMNRKLRSCDNGGVDISLKNGFFPENVHKSAVSHALSEHDEASDNRRGHSNEFAGFVVGCSDDGRSQSLCPQRTQSQTNVNGIKIFPTQRNLVRCLQENDANSNYAENQARTFRNPNPGKYRWSPAAVEHNPNGLSYQASHNDDGKGNITDEGEELHTDSNSVSPGDDIPKVAGGQASFEVVLPRRKNKPPEMPVAQKFGLKTATKILVAVFLGLLAVFVSIVWLGVGDEGCNPVPT</sequence>
<evidence type="ECO:0000256" key="1">
    <source>
        <dbReference type="SAM" id="MobiDB-lite"/>
    </source>
</evidence>
<feature type="region of interest" description="Disordered" evidence="1">
    <location>
        <begin position="500"/>
        <end position="533"/>
    </location>
</feature>
<dbReference type="InterPro" id="IPR016024">
    <property type="entry name" value="ARM-type_fold"/>
</dbReference>
<dbReference type="EMBL" id="BSYO01000019">
    <property type="protein sequence ID" value="GMH18756.1"/>
    <property type="molecule type" value="Genomic_DNA"/>
</dbReference>
<evidence type="ECO:0000313" key="5">
    <source>
        <dbReference type="Proteomes" id="UP001279734"/>
    </source>
</evidence>
<name>A0AAD3SZ24_NEPGR</name>
<dbReference type="Gene3D" id="1.25.10.10">
    <property type="entry name" value="Leucine-rich Repeat Variant"/>
    <property type="match status" value="1"/>
</dbReference>
<dbReference type="InterPro" id="IPR057600">
    <property type="entry name" value="TORTIFOLIA1/SINE1-2_N"/>
</dbReference>
<dbReference type="InterPro" id="IPR033337">
    <property type="entry name" value="TORTIFOLIA1/SINE1-2"/>
</dbReference>
<dbReference type="PANTHER" id="PTHR31355:SF4">
    <property type="entry name" value="TOG DOMAIN-CONTAINING PROTEIN"/>
    <property type="match status" value="1"/>
</dbReference>
<keyword evidence="5" id="KW-1185">Reference proteome</keyword>
<keyword evidence="2" id="KW-0472">Membrane</keyword>
<protein>
    <recommendedName>
        <fullName evidence="3">TORTIFOLIA1/SINE1-2 N-terminal domain-containing protein</fullName>
    </recommendedName>
</protein>
<dbReference type="Pfam" id="PF24714">
    <property type="entry name" value="TOR1L1_N"/>
    <property type="match status" value="1"/>
</dbReference>
<keyword evidence="2" id="KW-1133">Transmembrane helix</keyword>
<keyword evidence="2" id="KW-0812">Transmembrane</keyword>
<gene>
    <name evidence="4" type="ORF">Nepgr_020597</name>
</gene>
<reference evidence="4" key="1">
    <citation type="submission" date="2023-05" db="EMBL/GenBank/DDBJ databases">
        <title>Nepenthes gracilis genome sequencing.</title>
        <authorList>
            <person name="Fukushima K."/>
        </authorList>
    </citation>
    <scope>NUCLEOTIDE SEQUENCE</scope>
    <source>
        <strain evidence="4">SING2019-196</strain>
    </source>
</reference>
<accession>A0AAD3SZ24</accession>